<evidence type="ECO:0000259" key="4">
    <source>
        <dbReference type="Pfam" id="PF00561"/>
    </source>
</evidence>
<keyword evidence="2" id="KW-0732">Signal</keyword>
<dbReference type="EMBL" id="CP016076">
    <property type="protein sequence ID" value="APU12634.1"/>
    <property type="molecule type" value="Genomic_DNA"/>
</dbReference>
<dbReference type="Pfam" id="PF08386">
    <property type="entry name" value="Abhydrolase_4"/>
    <property type="match status" value="1"/>
</dbReference>
<sequence>MTVVIDLDDTCHYRRTVTFCDPFSMTHNAWSIPHRLLTIATAAAVFTTASAWGLAPESAAGSDIAWSPCADDATLECATIAVPMDHSKPDGTTVELALARAPATNSDSRLGSLVLHRGGPGYGSGDYLRLIRSGQVAAPVTAEVMARYDLVTVDQRGTGQSLPAVSCFDSPEDAAEFNAGLPLYPTTEAERAERIDRDRQYADRCIDRSGELLEHLDTPSAARDLDLVRSALGDERLNFLGQSYGGHLGTVYAHLFPEHVGRTVLDSVLGSEAQSGVLPGELRSARIGSDIETDAVFQDFADRCAAEEFPCTFGAGDPVGAFDRLRAELATDPVELVTDDGREATLTASYLTKITAAFLYQPTVWSSVLAPTLAAVDEAVADPASESGRLIAEDVLDGSGTLFGAYGGIQDPYHAVTCTDSTNPDSPKSFLSAVEKRTAQSPRFAETKAWEDSTCAVWPVSSADRFDGPWGTDTATPILIVNNRLDPATPLAGAERAADLLTGSRLLVNEGPGHIASQQSRCTVERASDYLLEGTLPAEGTTCQSDPLP</sequence>
<evidence type="ECO:0000313" key="7">
    <source>
        <dbReference type="Proteomes" id="UP000185511"/>
    </source>
</evidence>
<name>A0AAC9PQ19_9PSEU</name>
<dbReference type="InterPro" id="IPR051601">
    <property type="entry name" value="Serine_prot/Carboxylest_S33"/>
</dbReference>
<feature type="domain" description="Peptidase S33 tripeptidyl aminopeptidase-like C-terminal" evidence="5">
    <location>
        <begin position="443"/>
        <end position="543"/>
    </location>
</feature>
<keyword evidence="7" id="KW-1185">Reference proteome</keyword>
<gene>
    <name evidence="6" type="ORF">UA74_02735</name>
</gene>
<accession>A0AAC9PQ19</accession>
<dbReference type="InterPro" id="IPR029058">
    <property type="entry name" value="AB_hydrolase_fold"/>
</dbReference>
<organism evidence="6 7">
    <name type="scientific">Actinoalloteichus fjordicus</name>
    <dbReference type="NCBI Taxonomy" id="1612552"/>
    <lineage>
        <taxon>Bacteria</taxon>
        <taxon>Bacillati</taxon>
        <taxon>Actinomycetota</taxon>
        <taxon>Actinomycetes</taxon>
        <taxon>Pseudonocardiales</taxon>
        <taxon>Pseudonocardiaceae</taxon>
        <taxon>Actinoalloteichus</taxon>
    </lineage>
</organism>
<dbReference type="SUPFAM" id="SSF53474">
    <property type="entry name" value="alpha/beta-Hydrolases"/>
    <property type="match status" value="1"/>
</dbReference>
<dbReference type="AlphaFoldDB" id="A0AAC9PQ19"/>
<proteinExistence type="inferred from homology"/>
<dbReference type="PANTHER" id="PTHR43248">
    <property type="entry name" value="2-SUCCINYL-6-HYDROXY-2,4-CYCLOHEXADIENE-1-CARBOXYLATE SYNTHASE"/>
    <property type="match status" value="1"/>
</dbReference>
<dbReference type="Proteomes" id="UP000185511">
    <property type="component" value="Chromosome"/>
</dbReference>
<evidence type="ECO:0000256" key="3">
    <source>
        <dbReference type="ARBA" id="ARBA00022801"/>
    </source>
</evidence>
<dbReference type="InterPro" id="IPR000073">
    <property type="entry name" value="AB_hydrolase_1"/>
</dbReference>
<evidence type="ECO:0000313" key="6">
    <source>
        <dbReference type="EMBL" id="APU12634.1"/>
    </source>
</evidence>
<dbReference type="GO" id="GO:0016787">
    <property type="term" value="F:hydrolase activity"/>
    <property type="evidence" value="ECO:0007669"/>
    <property type="project" value="UniProtKB-KW"/>
</dbReference>
<reference evidence="7" key="1">
    <citation type="submission" date="2016-06" db="EMBL/GenBank/DDBJ databases">
        <title>Complete genome sequence of Actinoalloteichus fjordicus DSM 46855 (=ADI127-17), type strain of the new species Actinoalloteichus fjordicus.</title>
        <authorList>
            <person name="Ruckert C."/>
            <person name="Nouioui I."/>
            <person name="Willmese J."/>
            <person name="van Wezel G."/>
            <person name="Klenk H.-P."/>
            <person name="Kalinowski J."/>
            <person name="Zotchev S.B."/>
        </authorList>
    </citation>
    <scope>NUCLEOTIDE SEQUENCE [LARGE SCALE GENOMIC DNA]</scope>
    <source>
        <strain evidence="7">ADI127-7</strain>
    </source>
</reference>
<evidence type="ECO:0000256" key="1">
    <source>
        <dbReference type="ARBA" id="ARBA00010088"/>
    </source>
</evidence>
<comment type="similarity">
    <text evidence="1">Belongs to the peptidase S33 family.</text>
</comment>
<dbReference type="Gene3D" id="3.40.50.1820">
    <property type="entry name" value="alpha/beta hydrolase"/>
    <property type="match status" value="1"/>
</dbReference>
<protein>
    <submittedName>
        <fullName evidence="6">TAP-like protein</fullName>
    </submittedName>
</protein>
<dbReference type="KEGG" id="acad:UA74_02735"/>
<dbReference type="Pfam" id="PF00561">
    <property type="entry name" value="Abhydrolase_1"/>
    <property type="match status" value="1"/>
</dbReference>
<dbReference type="PANTHER" id="PTHR43248:SF29">
    <property type="entry name" value="TRIPEPTIDYL AMINOPEPTIDASE"/>
    <property type="match status" value="1"/>
</dbReference>
<evidence type="ECO:0000256" key="2">
    <source>
        <dbReference type="ARBA" id="ARBA00022729"/>
    </source>
</evidence>
<feature type="domain" description="AB hydrolase-1" evidence="4">
    <location>
        <begin position="113"/>
        <end position="268"/>
    </location>
</feature>
<dbReference type="InterPro" id="IPR013595">
    <property type="entry name" value="Pept_S33_TAP-like_C"/>
</dbReference>
<keyword evidence="3" id="KW-0378">Hydrolase</keyword>
<evidence type="ECO:0000259" key="5">
    <source>
        <dbReference type="Pfam" id="PF08386"/>
    </source>
</evidence>